<dbReference type="Proteomes" id="UP000068016">
    <property type="component" value="Unassembled WGS sequence"/>
</dbReference>
<organism evidence="1 2">
    <name type="scientific">Burkholderia territorii</name>
    <dbReference type="NCBI Taxonomy" id="1503055"/>
    <lineage>
        <taxon>Bacteria</taxon>
        <taxon>Pseudomonadati</taxon>
        <taxon>Pseudomonadota</taxon>
        <taxon>Betaproteobacteria</taxon>
        <taxon>Burkholderiales</taxon>
        <taxon>Burkholderiaceae</taxon>
        <taxon>Burkholderia</taxon>
        <taxon>Burkholderia cepacia complex</taxon>
    </lineage>
</organism>
<evidence type="ECO:0000313" key="1">
    <source>
        <dbReference type="EMBL" id="KWN04823.1"/>
    </source>
</evidence>
<gene>
    <name evidence="1" type="ORF">WT83_30475</name>
</gene>
<protein>
    <submittedName>
        <fullName evidence="1">Uncharacterized protein</fullName>
    </submittedName>
</protein>
<comment type="caution">
    <text evidence="1">The sequence shown here is derived from an EMBL/GenBank/DDBJ whole genome shotgun (WGS) entry which is preliminary data.</text>
</comment>
<sequence>MRTTILDTVTGECKHVAAEWDGDVFWWTEGNGSCDCNRAIAMGHEDVTNAVGDQEVCLGHARFLVIDVCGDLEGHDKADVITQANAGYPADMVTRHLG</sequence>
<proteinExistence type="predicted"/>
<reference evidence="1 2" key="1">
    <citation type="submission" date="2015-11" db="EMBL/GenBank/DDBJ databases">
        <title>Expanding the genomic diversity of Burkholderia species for the development of highly accurate diagnostics.</title>
        <authorList>
            <person name="Sahl J."/>
            <person name="Keim P."/>
            <person name="Wagner D."/>
        </authorList>
    </citation>
    <scope>NUCLEOTIDE SEQUENCE [LARGE SCALE GENOMIC DNA]</scope>
    <source>
        <strain evidence="1 2">MSMB793WGS</strain>
    </source>
</reference>
<accession>A0A108E525</accession>
<dbReference type="AlphaFoldDB" id="A0A108E525"/>
<name>A0A108E525_9BURK</name>
<dbReference type="EMBL" id="LPLZ01000090">
    <property type="protein sequence ID" value="KWN04823.1"/>
    <property type="molecule type" value="Genomic_DNA"/>
</dbReference>
<evidence type="ECO:0000313" key="2">
    <source>
        <dbReference type="Proteomes" id="UP000068016"/>
    </source>
</evidence>